<evidence type="ECO:0000256" key="5">
    <source>
        <dbReference type="ARBA" id="ARBA00023010"/>
    </source>
</evidence>
<keyword evidence="7" id="KW-0539">Nucleus</keyword>
<reference evidence="9" key="1">
    <citation type="submission" date="2021-02" db="EMBL/GenBank/DDBJ databases">
        <authorList>
            <person name="Nowell W R."/>
        </authorList>
    </citation>
    <scope>NUCLEOTIDE SEQUENCE</scope>
</reference>
<dbReference type="EMBL" id="CAJNOV010015157">
    <property type="protein sequence ID" value="CAF1567957.1"/>
    <property type="molecule type" value="Genomic_DNA"/>
</dbReference>
<comment type="caution">
    <text evidence="9">The sequence shown here is derived from an EMBL/GenBank/DDBJ whole genome shotgun (WGS) entry which is preliminary data.</text>
</comment>
<keyword evidence="5" id="KW-0811">Translocation</keyword>
<evidence type="ECO:0000256" key="1">
    <source>
        <dbReference type="ARBA" id="ARBA00004567"/>
    </source>
</evidence>
<dbReference type="Proteomes" id="UP000663855">
    <property type="component" value="Unassembled WGS sequence"/>
</dbReference>
<comment type="subcellular location">
    <subcellularLocation>
        <location evidence="1">Nucleus</location>
        <location evidence="1">Nuclear pore complex</location>
    </subcellularLocation>
</comment>
<evidence type="ECO:0000256" key="6">
    <source>
        <dbReference type="ARBA" id="ARBA00023132"/>
    </source>
</evidence>
<dbReference type="OrthoDB" id="341482at2759"/>
<dbReference type="InterPro" id="IPR019321">
    <property type="entry name" value="Nucleoporin_Nup88"/>
</dbReference>
<dbReference type="Proteomes" id="UP000663824">
    <property type="component" value="Unassembled WGS sequence"/>
</dbReference>
<evidence type="ECO:0000256" key="7">
    <source>
        <dbReference type="ARBA" id="ARBA00023242"/>
    </source>
</evidence>
<keyword evidence="2" id="KW-0813">Transport</keyword>
<dbReference type="AlphaFoldDB" id="A0A816ECU0"/>
<dbReference type="EMBL" id="CAJOBJ010006691">
    <property type="protein sequence ID" value="CAF4067172.1"/>
    <property type="molecule type" value="Genomic_DNA"/>
</dbReference>
<evidence type="ECO:0000313" key="11">
    <source>
        <dbReference type="EMBL" id="CAF3807890.1"/>
    </source>
</evidence>
<dbReference type="InterPro" id="IPR037700">
    <property type="entry name" value="NUP88/NUP82"/>
</dbReference>
<dbReference type="EMBL" id="CAJNRE010008806">
    <property type="protein sequence ID" value="CAF2076052.1"/>
    <property type="molecule type" value="Genomic_DNA"/>
</dbReference>
<sequence length="642" mass="74161">MSFSNPIRIPLVLPNVDIFTFGESSLFGYDSLNNSLIVCSLIEFNNTNDQLIDRLHLSLLTTSSIRRLILNPDETVLALIAEKTAYLVYLPQTKNSPSKGSRLCPANVIPSLKTNSTSINSILIDFIWLSSIHFVIVCSIPSSSECHLYQIRPFKPGEINHVQTFSVGMPSIGDQKTNGTRHKKIALRKSSDIVKLDVAKRKQGDLKLILLFAMKADGDIYILEINQNQLLNNEIEITSEFGDPIRILPSTHDNYGADHTHSNLICLSCSPFPIIIFTRDKCQIYECVFLNPTIDQYYLFTIDSISLPINENNQIIKLMLIDRLNSNVYYVCDSSSNIYSIEIFWNNNIQDQEKITQSTNVQHIIKSNDFIQQIGLIQTNTKGQWLAFVTKTKNNHEKELILIRPNSLSLAPSSSIFLESLSLNETKKMNKSNSSSEYLDRIRKILIRDQSLPHTTISTASSIENISNSDFEKNLFNFLTIISEQYVEKQEKLHIELENKQRYLYDFQQTQLIANQEISQKFEQVQEKFQILNQQYEQEYARRKDLAAKFDDLLSVIEQHTPVMSDEEILMHQQLERYRVQINSLQKKISLLKQFIIQQQPVNIKKEQVDQSFIETIHIFVQYYRDKIHEMKKELSTIDRNN</sequence>
<evidence type="ECO:0000256" key="4">
    <source>
        <dbReference type="ARBA" id="ARBA00022927"/>
    </source>
</evidence>
<evidence type="ECO:0000256" key="2">
    <source>
        <dbReference type="ARBA" id="ARBA00022448"/>
    </source>
</evidence>
<keyword evidence="3" id="KW-0509">mRNA transport</keyword>
<dbReference type="PANTHER" id="PTHR13257:SF0">
    <property type="entry name" value="NUCLEAR PORE COMPLEX PROTEIN NUP88"/>
    <property type="match status" value="1"/>
</dbReference>
<keyword evidence="4" id="KW-0653">Protein transport</keyword>
<protein>
    <submittedName>
        <fullName evidence="9">Uncharacterized protein</fullName>
    </submittedName>
</protein>
<keyword evidence="6" id="KW-0906">Nuclear pore complex</keyword>
<evidence type="ECO:0000313" key="10">
    <source>
        <dbReference type="EMBL" id="CAF2076052.1"/>
    </source>
</evidence>
<dbReference type="Proteomes" id="UP000676336">
    <property type="component" value="Unassembled WGS sequence"/>
</dbReference>
<dbReference type="EMBL" id="CAJOBI010000245">
    <property type="protein sequence ID" value="CAF3807890.1"/>
    <property type="molecule type" value="Genomic_DNA"/>
</dbReference>
<dbReference type="GO" id="GO:0006406">
    <property type="term" value="P:mRNA export from nucleus"/>
    <property type="evidence" value="ECO:0007669"/>
    <property type="project" value="TreeGrafter"/>
</dbReference>
<gene>
    <name evidence="12" type="ORF">BYL167_LOCUS7506</name>
    <name evidence="8" type="ORF">CJN711_LOCUS31679</name>
    <name evidence="13" type="ORF">GIL414_LOCUS15299</name>
    <name evidence="9" type="ORF">KQP761_LOCUS29022</name>
    <name evidence="10" type="ORF">MBJ925_LOCUS17580</name>
    <name evidence="11" type="ORF">SMN809_LOCUS1555</name>
</gene>
<dbReference type="GO" id="GO:0000055">
    <property type="term" value="P:ribosomal large subunit export from nucleus"/>
    <property type="evidence" value="ECO:0007669"/>
    <property type="project" value="InterPro"/>
</dbReference>
<accession>A0A816ECU0</accession>
<evidence type="ECO:0000256" key="3">
    <source>
        <dbReference type="ARBA" id="ARBA00022816"/>
    </source>
</evidence>
<dbReference type="PANTHER" id="PTHR13257">
    <property type="entry name" value="NUCLEOPORIN NUP84-RELATED"/>
    <property type="match status" value="1"/>
</dbReference>
<dbReference type="GO" id="GO:0006606">
    <property type="term" value="P:protein import into nucleus"/>
    <property type="evidence" value="ECO:0007669"/>
    <property type="project" value="TreeGrafter"/>
</dbReference>
<dbReference type="Pfam" id="PF10168">
    <property type="entry name" value="Nup88"/>
    <property type="match status" value="2"/>
</dbReference>
<dbReference type="Proteomes" id="UP000681720">
    <property type="component" value="Unassembled WGS sequence"/>
</dbReference>
<evidence type="ECO:0000313" key="9">
    <source>
        <dbReference type="EMBL" id="CAF1646101.1"/>
    </source>
</evidence>
<dbReference type="Proteomes" id="UP000681967">
    <property type="component" value="Unassembled WGS sequence"/>
</dbReference>
<dbReference type="Proteomes" id="UP000663834">
    <property type="component" value="Unassembled WGS sequence"/>
</dbReference>
<dbReference type="GO" id="GO:0000056">
    <property type="term" value="P:ribosomal small subunit export from nucleus"/>
    <property type="evidence" value="ECO:0007669"/>
    <property type="project" value="InterPro"/>
</dbReference>
<evidence type="ECO:0000313" key="8">
    <source>
        <dbReference type="EMBL" id="CAF1567957.1"/>
    </source>
</evidence>
<name>A0A816ECU0_9BILA</name>
<evidence type="ECO:0000313" key="14">
    <source>
        <dbReference type="Proteomes" id="UP000663834"/>
    </source>
</evidence>
<dbReference type="GO" id="GO:0017056">
    <property type="term" value="F:structural constituent of nuclear pore"/>
    <property type="evidence" value="ECO:0007669"/>
    <property type="project" value="InterPro"/>
</dbReference>
<evidence type="ECO:0000313" key="12">
    <source>
        <dbReference type="EMBL" id="CAF3882179.1"/>
    </source>
</evidence>
<dbReference type="EMBL" id="CAJNOW010015917">
    <property type="protein sequence ID" value="CAF1646101.1"/>
    <property type="molecule type" value="Genomic_DNA"/>
</dbReference>
<organism evidence="9 14">
    <name type="scientific">Rotaria magnacalcarata</name>
    <dbReference type="NCBI Taxonomy" id="392030"/>
    <lineage>
        <taxon>Eukaryota</taxon>
        <taxon>Metazoa</taxon>
        <taxon>Spiralia</taxon>
        <taxon>Gnathifera</taxon>
        <taxon>Rotifera</taxon>
        <taxon>Eurotatoria</taxon>
        <taxon>Bdelloidea</taxon>
        <taxon>Philodinida</taxon>
        <taxon>Philodinidae</taxon>
        <taxon>Rotaria</taxon>
    </lineage>
</organism>
<dbReference type="EMBL" id="CAJOBH010001954">
    <property type="protein sequence ID" value="CAF3882179.1"/>
    <property type="molecule type" value="Genomic_DNA"/>
</dbReference>
<proteinExistence type="predicted"/>
<evidence type="ECO:0000313" key="13">
    <source>
        <dbReference type="EMBL" id="CAF4067172.1"/>
    </source>
</evidence>
<dbReference type="GO" id="GO:0005643">
    <property type="term" value="C:nuclear pore"/>
    <property type="evidence" value="ECO:0007669"/>
    <property type="project" value="UniProtKB-SubCell"/>
</dbReference>